<comment type="caution">
    <text evidence="2">The sequence shown here is derived from an EMBL/GenBank/DDBJ whole genome shotgun (WGS) entry which is preliminary data.</text>
</comment>
<proteinExistence type="predicted"/>
<feature type="non-terminal residue" evidence="2">
    <location>
        <position position="114"/>
    </location>
</feature>
<dbReference type="EMBL" id="JAHRHJ020000004">
    <property type="protein sequence ID" value="KAH9318068.1"/>
    <property type="molecule type" value="Genomic_DNA"/>
</dbReference>
<dbReference type="AlphaFoldDB" id="A0AA38GAL7"/>
<accession>A0AA38GAL7</accession>
<dbReference type="Proteomes" id="UP000824469">
    <property type="component" value="Unassembled WGS sequence"/>
</dbReference>
<reference evidence="2 3" key="1">
    <citation type="journal article" date="2021" name="Nat. Plants">
        <title>The Taxus genome provides insights into paclitaxel biosynthesis.</title>
        <authorList>
            <person name="Xiong X."/>
            <person name="Gou J."/>
            <person name="Liao Q."/>
            <person name="Li Y."/>
            <person name="Zhou Q."/>
            <person name="Bi G."/>
            <person name="Li C."/>
            <person name="Du R."/>
            <person name="Wang X."/>
            <person name="Sun T."/>
            <person name="Guo L."/>
            <person name="Liang H."/>
            <person name="Lu P."/>
            <person name="Wu Y."/>
            <person name="Zhang Z."/>
            <person name="Ro D.K."/>
            <person name="Shang Y."/>
            <person name="Huang S."/>
            <person name="Yan J."/>
        </authorList>
    </citation>
    <scope>NUCLEOTIDE SEQUENCE [LARGE SCALE GENOMIC DNA]</scope>
    <source>
        <strain evidence="2">Ta-2019</strain>
    </source>
</reference>
<protein>
    <submittedName>
        <fullName evidence="2">Uncharacterized protein</fullName>
    </submittedName>
</protein>
<feature type="region of interest" description="Disordered" evidence="1">
    <location>
        <begin position="67"/>
        <end position="114"/>
    </location>
</feature>
<feature type="non-terminal residue" evidence="2">
    <location>
        <position position="1"/>
    </location>
</feature>
<name>A0AA38GAL7_TAXCH</name>
<organism evidence="2 3">
    <name type="scientific">Taxus chinensis</name>
    <name type="common">Chinese yew</name>
    <name type="synonym">Taxus wallichiana var. chinensis</name>
    <dbReference type="NCBI Taxonomy" id="29808"/>
    <lineage>
        <taxon>Eukaryota</taxon>
        <taxon>Viridiplantae</taxon>
        <taxon>Streptophyta</taxon>
        <taxon>Embryophyta</taxon>
        <taxon>Tracheophyta</taxon>
        <taxon>Spermatophyta</taxon>
        <taxon>Pinopsida</taxon>
        <taxon>Pinidae</taxon>
        <taxon>Conifers II</taxon>
        <taxon>Cupressales</taxon>
        <taxon>Taxaceae</taxon>
        <taxon>Taxus</taxon>
    </lineage>
</organism>
<evidence type="ECO:0000313" key="2">
    <source>
        <dbReference type="EMBL" id="KAH9318068.1"/>
    </source>
</evidence>
<keyword evidence="3" id="KW-1185">Reference proteome</keyword>
<evidence type="ECO:0000313" key="3">
    <source>
        <dbReference type="Proteomes" id="UP000824469"/>
    </source>
</evidence>
<evidence type="ECO:0000256" key="1">
    <source>
        <dbReference type="SAM" id="MobiDB-lite"/>
    </source>
</evidence>
<feature type="compositionally biased region" description="Polar residues" evidence="1">
    <location>
        <begin position="67"/>
        <end position="105"/>
    </location>
</feature>
<gene>
    <name evidence="2" type="ORF">KI387_019837</name>
</gene>
<sequence length="114" mass="12709">SEGLSTESPELGFTSMDHKVNYLELELRNLEGRVAYKKDVEKIGKQLEDFIHQFSYNVMGHHILPNQPQLNHTHINQGGSSGQSNRQTSQGGSANMTNPNTNTLQACDMIPKVE</sequence>